<dbReference type="InterPro" id="IPR050235">
    <property type="entry name" value="CK1_Ser-Thr_kinase"/>
</dbReference>
<evidence type="ECO:0000256" key="2">
    <source>
        <dbReference type="ARBA" id="ARBA00022741"/>
    </source>
</evidence>
<proteinExistence type="inferred from homology"/>
<sequence>MNACVENLLIGGKYRVIRQIGNGSFGEIFHGVNTQDGSEVAIKLESIDAKCPQLMYEAKVYQQIGPHYGIPKLLHHSRENHYNAMVVELLGPSLESLFNQCKRHFSLKTVLMLCDQMLSRVEYVHSCGFIHRDVKPDNFLMGAGRHLNKLYVIDFGLAKRIIDAKSNVHIPFRTGRHLTGTVRYASINAQKGVEQSRRDDLESLSYCVMYFNVKKLPWQGMVAATKKQKYEMILAKKLSVTIEELCKGFPAEFALMMKYARNLRFEDEPDYTYLRQLCRILFRSLNHQFDYMYDWNVMEQQIANRLKRDNEKQLEKGSGRSYDKHKASMTK</sequence>
<keyword evidence="9" id="KW-0418">Kinase</keyword>
<dbReference type="OrthoDB" id="5800476at2759"/>
<protein>
    <recommendedName>
        <fullName evidence="1">non-specific serine/threonine protein kinase</fullName>
        <ecNumber evidence="1">2.7.11.1</ecNumber>
    </recommendedName>
</protein>
<dbReference type="SUPFAM" id="SSF56112">
    <property type="entry name" value="Protein kinase-like (PK-like)"/>
    <property type="match status" value="1"/>
</dbReference>
<dbReference type="GO" id="GO:0005524">
    <property type="term" value="F:ATP binding"/>
    <property type="evidence" value="ECO:0007669"/>
    <property type="project" value="UniProtKB-UniRule"/>
</dbReference>
<feature type="region of interest" description="Disordered" evidence="6">
    <location>
        <begin position="308"/>
        <end position="331"/>
    </location>
</feature>
<keyword evidence="9" id="KW-0808">Transferase</keyword>
<evidence type="ECO:0000256" key="1">
    <source>
        <dbReference type="ARBA" id="ARBA00012513"/>
    </source>
</evidence>
<dbReference type="GO" id="GO:0004674">
    <property type="term" value="F:protein serine/threonine kinase activity"/>
    <property type="evidence" value="ECO:0007669"/>
    <property type="project" value="UniProtKB-KW"/>
</dbReference>
<gene>
    <name evidence="9" type="primary">LOC115630565</name>
</gene>
<dbReference type="PROSITE" id="PS00107">
    <property type="entry name" value="PROTEIN_KINASE_ATP"/>
    <property type="match status" value="1"/>
</dbReference>
<evidence type="ECO:0000259" key="7">
    <source>
        <dbReference type="PROSITE" id="PS50011"/>
    </source>
</evidence>
<keyword evidence="2 4" id="KW-0547">Nucleotide-binding</keyword>
<feature type="domain" description="Protein kinase" evidence="7">
    <location>
        <begin position="14"/>
        <end position="282"/>
    </location>
</feature>
<dbReference type="Gene3D" id="1.10.510.10">
    <property type="entry name" value="Transferase(Phosphotransferase) domain 1"/>
    <property type="match status" value="1"/>
</dbReference>
<comment type="similarity">
    <text evidence="5">Belongs to the protein kinase superfamily.</text>
</comment>
<keyword evidence="3 4" id="KW-0067">ATP-binding</keyword>
<dbReference type="GeneID" id="115630565"/>
<feature type="binding site" evidence="4">
    <location>
        <position position="43"/>
    </location>
    <ligand>
        <name>ATP</name>
        <dbReference type="ChEBI" id="CHEBI:30616"/>
    </ligand>
</feature>
<dbReference type="Proteomes" id="UP000504634">
    <property type="component" value="Unplaced"/>
</dbReference>
<dbReference type="FunFam" id="1.10.510.10:FF:000596">
    <property type="entry name" value="CK1 family protein kinase"/>
    <property type="match status" value="1"/>
</dbReference>
<evidence type="ECO:0000313" key="8">
    <source>
        <dbReference type="Proteomes" id="UP000504634"/>
    </source>
</evidence>
<dbReference type="InterPro" id="IPR017441">
    <property type="entry name" value="Protein_kinase_ATP_BS"/>
</dbReference>
<dbReference type="RefSeq" id="XP_030383041.1">
    <property type="nucleotide sequence ID" value="XM_030527181.1"/>
</dbReference>
<dbReference type="InterPro" id="IPR008271">
    <property type="entry name" value="Ser/Thr_kinase_AS"/>
</dbReference>
<dbReference type="SMART" id="SM00220">
    <property type="entry name" value="S_TKc"/>
    <property type="match status" value="1"/>
</dbReference>
<name>A0A6J2U317_DROLE</name>
<keyword evidence="5" id="KW-0723">Serine/threonine-protein kinase</keyword>
<dbReference type="InterPro" id="IPR000719">
    <property type="entry name" value="Prot_kinase_dom"/>
</dbReference>
<dbReference type="PROSITE" id="PS50011">
    <property type="entry name" value="PROTEIN_KINASE_DOM"/>
    <property type="match status" value="1"/>
</dbReference>
<reference evidence="9" key="1">
    <citation type="submission" date="2025-08" db="UniProtKB">
        <authorList>
            <consortium name="RefSeq"/>
        </authorList>
    </citation>
    <scope>IDENTIFICATION</scope>
    <source>
        <strain evidence="9">11010-0011.00</strain>
        <tissue evidence="9">Whole body</tissue>
    </source>
</reference>
<dbReference type="Pfam" id="PF00069">
    <property type="entry name" value="Pkinase"/>
    <property type="match status" value="1"/>
</dbReference>
<dbReference type="AlphaFoldDB" id="A0A6J2U317"/>
<accession>A0A6J2U317</accession>
<keyword evidence="8" id="KW-1185">Reference proteome</keyword>
<dbReference type="PROSITE" id="PS00108">
    <property type="entry name" value="PROTEIN_KINASE_ST"/>
    <property type="match status" value="1"/>
</dbReference>
<dbReference type="CDD" id="cd14016">
    <property type="entry name" value="STKc_CK1"/>
    <property type="match status" value="1"/>
</dbReference>
<evidence type="ECO:0000256" key="6">
    <source>
        <dbReference type="SAM" id="MobiDB-lite"/>
    </source>
</evidence>
<evidence type="ECO:0000256" key="5">
    <source>
        <dbReference type="RuleBase" id="RU000304"/>
    </source>
</evidence>
<dbReference type="PANTHER" id="PTHR11909">
    <property type="entry name" value="CASEIN KINASE-RELATED"/>
    <property type="match status" value="1"/>
</dbReference>
<dbReference type="InterPro" id="IPR011009">
    <property type="entry name" value="Kinase-like_dom_sf"/>
</dbReference>
<evidence type="ECO:0000256" key="3">
    <source>
        <dbReference type="ARBA" id="ARBA00022840"/>
    </source>
</evidence>
<dbReference type="EC" id="2.7.11.1" evidence="1"/>
<evidence type="ECO:0000256" key="4">
    <source>
        <dbReference type="PROSITE-ProRule" id="PRU10141"/>
    </source>
</evidence>
<organism evidence="8 9">
    <name type="scientific">Drosophila lebanonensis</name>
    <name type="common">Fruit fly</name>
    <name type="synonym">Scaptodrosophila lebanonensis</name>
    <dbReference type="NCBI Taxonomy" id="7225"/>
    <lineage>
        <taxon>Eukaryota</taxon>
        <taxon>Metazoa</taxon>
        <taxon>Ecdysozoa</taxon>
        <taxon>Arthropoda</taxon>
        <taxon>Hexapoda</taxon>
        <taxon>Insecta</taxon>
        <taxon>Pterygota</taxon>
        <taxon>Neoptera</taxon>
        <taxon>Endopterygota</taxon>
        <taxon>Diptera</taxon>
        <taxon>Brachycera</taxon>
        <taxon>Muscomorpha</taxon>
        <taxon>Ephydroidea</taxon>
        <taxon>Drosophilidae</taxon>
        <taxon>Scaptodrosophila</taxon>
    </lineage>
</organism>
<evidence type="ECO:0000313" key="9">
    <source>
        <dbReference type="RefSeq" id="XP_030383041.1"/>
    </source>
</evidence>